<evidence type="ECO:0000313" key="2">
    <source>
        <dbReference type="EMBL" id="KAK3254769.1"/>
    </source>
</evidence>
<organism evidence="2 3">
    <name type="scientific">Cymbomonas tetramitiformis</name>
    <dbReference type="NCBI Taxonomy" id="36881"/>
    <lineage>
        <taxon>Eukaryota</taxon>
        <taxon>Viridiplantae</taxon>
        <taxon>Chlorophyta</taxon>
        <taxon>Pyramimonadophyceae</taxon>
        <taxon>Pyramimonadales</taxon>
        <taxon>Pyramimonadaceae</taxon>
        <taxon>Cymbomonas</taxon>
    </lineage>
</organism>
<evidence type="ECO:0000313" key="3">
    <source>
        <dbReference type="Proteomes" id="UP001190700"/>
    </source>
</evidence>
<feature type="region of interest" description="Disordered" evidence="1">
    <location>
        <begin position="26"/>
        <end position="59"/>
    </location>
</feature>
<name>A0AAE0F819_9CHLO</name>
<reference evidence="2 3" key="1">
    <citation type="journal article" date="2015" name="Genome Biol. Evol.">
        <title>Comparative Genomics of a Bacterivorous Green Alga Reveals Evolutionary Causalities and Consequences of Phago-Mixotrophic Mode of Nutrition.</title>
        <authorList>
            <person name="Burns J.A."/>
            <person name="Paasch A."/>
            <person name="Narechania A."/>
            <person name="Kim E."/>
        </authorList>
    </citation>
    <scope>NUCLEOTIDE SEQUENCE [LARGE SCALE GENOMIC DNA]</scope>
    <source>
        <strain evidence="2 3">PLY_AMNH</strain>
    </source>
</reference>
<comment type="caution">
    <text evidence="2">The sequence shown here is derived from an EMBL/GenBank/DDBJ whole genome shotgun (WGS) entry which is preliminary data.</text>
</comment>
<dbReference type="EMBL" id="LGRX02023211">
    <property type="protein sequence ID" value="KAK3254769.1"/>
    <property type="molecule type" value="Genomic_DNA"/>
</dbReference>
<gene>
    <name evidence="2" type="ORF">CYMTET_36027</name>
</gene>
<accession>A0AAE0F819</accession>
<keyword evidence="3" id="KW-1185">Reference proteome</keyword>
<sequence length="240" mass="26734">MFDCSFDVGSCSHDYTIPLAGGEAQVVMNSSGPDRSHFFPPTRGSLDSQSSTKSTRSSQHRFVASSIRSFGSTTRGLLNVKTCETTNIAHVAGQSPCSNIELIHTSNHRWPDGVPINSGGAMSTWPDGPRIRRRAPLTTLQRITSNQNEGQCLHASAKAYHENKEKKLVMEEAACVVELSFDLPKIPRSKNKSIYVWYETPDQCGEISPAILLHNKKHFYRVASYKDELKQNTLLKQCHR</sequence>
<proteinExistence type="predicted"/>
<feature type="compositionally biased region" description="Low complexity" evidence="1">
    <location>
        <begin position="45"/>
        <end position="57"/>
    </location>
</feature>
<dbReference type="AlphaFoldDB" id="A0AAE0F819"/>
<dbReference type="Proteomes" id="UP001190700">
    <property type="component" value="Unassembled WGS sequence"/>
</dbReference>
<evidence type="ECO:0000256" key="1">
    <source>
        <dbReference type="SAM" id="MobiDB-lite"/>
    </source>
</evidence>
<protein>
    <submittedName>
        <fullName evidence="2">Uncharacterized protein</fullName>
    </submittedName>
</protein>